<dbReference type="PANTHER" id="PTHR22881:SF11">
    <property type="entry name" value="BROMODOMAIN-CONTAINING PROTEIN DDB_G0270170-LIKE ISOFORM X1"/>
    <property type="match status" value="1"/>
</dbReference>
<dbReference type="Pfam" id="PF00439">
    <property type="entry name" value="Bromodomain"/>
    <property type="match status" value="1"/>
</dbReference>
<organism evidence="5 6">
    <name type="scientific">Castilleja foliolosa</name>
    <dbReference type="NCBI Taxonomy" id="1961234"/>
    <lineage>
        <taxon>Eukaryota</taxon>
        <taxon>Viridiplantae</taxon>
        <taxon>Streptophyta</taxon>
        <taxon>Embryophyta</taxon>
        <taxon>Tracheophyta</taxon>
        <taxon>Spermatophyta</taxon>
        <taxon>Magnoliopsida</taxon>
        <taxon>eudicotyledons</taxon>
        <taxon>Gunneridae</taxon>
        <taxon>Pentapetalae</taxon>
        <taxon>asterids</taxon>
        <taxon>lamiids</taxon>
        <taxon>Lamiales</taxon>
        <taxon>Orobanchaceae</taxon>
        <taxon>Pedicularideae</taxon>
        <taxon>Castillejinae</taxon>
        <taxon>Castilleja</taxon>
    </lineage>
</organism>
<dbReference type="PROSITE" id="PS00633">
    <property type="entry name" value="BROMODOMAIN_1"/>
    <property type="match status" value="1"/>
</dbReference>
<dbReference type="InterPro" id="IPR051831">
    <property type="entry name" value="Bromodomain_contain_prot"/>
</dbReference>
<dbReference type="AlphaFoldDB" id="A0ABD3EPM3"/>
<name>A0ABD3EPM3_9LAMI</name>
<feature type="region of interest" description="Disordered" evidence="3">
    <location>
        <begin position="470"/>
        <end position="502"/>
    </location>
</feature>
<dbReference type="PRINTS" id="PR00503">
    <property type="entry name" value="BROMODOMAIN"/>
</dbReference>
<feature type="compositionally biased region" description="Polar residues" evidence="3">
    <location>
        <begin position="22"/>
        <end position="44"/>
    </location>
</feature>
<feature type="region of interest" description="Disordered" evidence="3">
    <location>
        <begin position="147"/>
        <end position="166"/>
    </location>
</feature>
<evidence type="ECO:0000256" key="3">
    <source>
        <dbReference type="SAM" id="MobiDB-lite"/>
    </source>
</evidence>
<feature type="compositionally biased region" description="Low complexity" evidence="3">
    <location>
        <begin position="105"/>
        <end position="114"/>
    </location>
</feature>
<evidence type="ECO:0000259" key="4">
    <source>
        <dbReference type="PROSITE" id="PS50014"/>
    </source>
</evidence>
<feature type="compositionally biased region" description="Low complexity" evidence="3">
    <location>
        <begin position="74"/>
        <end position="88"/>
    </location>
</feature>
<keyword evidence="1 2" id="KW-0103">Bromodomain</keyword>
<evidence type="ECO:0000313" key="5">
    <source>
        <dbReference type="EMBL" id="KAL3655164.1"/>
    </source>
</evidence>
<feature type="domain" description="Bromo" evidence="4">
    <location>
        <begin position="190"/>
        <end position="260"/>
    </location>
</feature>
<proteinExistence type="predicted"/>
<dbReference type="InterPro" id="IPR018359">
    <property type="entry name" value="Bromodomain_CS"/>
</dbReference>
<gene>
    <name evidence="5" type="ORF">CASFOL_000950</name>
</gene>
<dbReference type="InterPro" id="IPR036427">
    <property type="entry name" value="Bromodomain-like_sf"/>
</dbReference>
<evidence type="ECO:0000256" key="1">
    <source>
        <dbReference type="ARBA" id="ARBA00023117"/>
    </source>
</evidence>
<dbReference type="EMBL" id="JAVIJP010000002">
    <property type="protein sequence ID" value="KAL3655164.1"/>
    <property type="molecule type" value="Genomic_DNA"/>
</dbReference>
<dbReference type="InterPro" id="IPR001487">
    <property type="entry name" value="Bromodomain"/>
</dbReference>
<feature type="region of interest" description="Disordered" evidence="3">
    <location>
        <begin position="1"/>
        <end position="122"/>
    </location>
</feature>
<feature type="compositionally biased region" description="Basic residues" evidence="3">
    <location>
        <begin position="290"/>
        <end position="303"/>
    </location>
</feature>
<keyword evidence="6" id="KW-1185">Reference proteome</keyword>
<feature type="region of interest" description="Disordered" evidence="3">
    <location>
        <begin position="277"/>
        <end position="338"/>
    </location>
</feature>
<comment type="caution">
    <text evidence="5">The sequence shown here is derived from an EMBL/GenBank/DDBJ whole genome shotgun (WGS) entry which is preliminary data.</text>
</comment>
<accession>A0ABD3EPM3</accession>
<dbReference type="SMART" id="SM00297">
    <property type="entry name" value="BROMO"/>
    <property type="match status" value="1"/>
</dbReference>
<evidence type="ECO:0000313" key="6">
    <source>
        <dbReference type="Proteomes" id="UP001632038"/>
    </source>
</evidence>
<dbReference type="Proteomes" id="UP001632038">
    <property type="component" value="Unassembled WGS sequence"/>
</dbReference>
<dbReference type="PANTHER" id="PTHR22881">
    <property type="entry name" value="BROMODOMAIN CONTAINING PROTEIN"/>
    <property type="match status" value="1"/>
</dbReference>
<dbReference type="Gene3D" id="1.20.920.10">
    <property type="entry name" value="Bromodomain-like"/>
    <property type="match status" value="1"/>
</dbReference>
<protein>
    <recommendedName>
        <fullName evidence="4">Bromo domain-containing protein</fullName>
    </recommendedName>
</protein>
<sequence>MGKVSTTEVMKRRKKKGRPPKNSLSLSTPQKSINYDSAATNSGRSIRRNPNYVKSPPPRFSDDDDERKEKKVKLVVWLPQSEENSNQRQQEKKNINKRHSRDYDSASGSGPDSGPESEDLEACAKKRKIDGTDIRSDGVAAVQEKKAVKATDTPLHGSHHDPWLRSPLESGPTAFLPDKKLLVFILDRLQKKDSHGVFSEPVDIEELPDYFEVIKQPMDFGTVRKKLNSGDYKSLQELEADVFLICSNAMQYNSPDTIYYRQARSIQDIAKRDFENLRHEGVNGEPQPKVVRRGRPPKSKNKNKLLETPSPLDRGSGLGLSSSAVEDKANGSSYNLRKAPPLNRFRSSDIFVSSYGSRNGANYSEWLADWNDEFPAHILRADMKYGKKQFAVDETRRDTYTQFHPLSTANNSSALSNSIGDMKRLVPVGLHEPLAYARSIARFAANLGPAAWKVASRKIESTLPAGTPYGPGWVGESGSHSQPLSFSTDKQKSSTNSSSGDCNLNMLMTTPSTSDLNCGYGPEGLAEAVRKLNSPIEAAYMKTPFPSVQQKQPVYQSQIRNGLGGIFGYSSSTEGDPLVSQVVGPTLRNDHLSAMTNHYLRDEAKVQENWLPGYQITEQGYSHGECDKWGFGKSAFPAQQIGNNDILLGPPDLNVRIPAVSPSSSLQIGSPQQPDLALQL</sequence>
<evidence type="ECO:0000256" key="2">
    <source>
        <dbReference type="PROSITE-ProRule" id="PRU00035"/>
    </source>
</evidence>
<reference evidence="6" key="1">
    <citation type="journal article" date="2024" name="IScience">
        <title>Strigolactones Initiate the Formation of Haustorium-like Structures in Castilleja.</title>
        <authorList>
            <person name="Buerger M."/>
            <person name="Peterson D."/>
            <person name="Chory J."/>
        </authorList>
    </citation>
    <scope>NUCLEOTIDE SEQUENCE [LARGE SCALE GENOMIC DNA]</scope>
</reference>
<feature type="compositionally biased region" description="Polar residues" evidence="3">
    <location>
        <begin position="478"/>
        <end position="502"/>
    </location>
</feature>
<dbReference type="SUPFAM" id="SSF47370">
    <property type="entry name" value="Bromodomain"/>
    <property type="match status" value="1"/>
</dbReference>
<dbReference type="PROSITE" id="PS50014">
    <property type="entry name" value="BROMODOMAIN_2"/>
    <property type="match status" value="1"/>
</dbReference>
<dbReference type="CDD" id="cd04369">
    <property type="entry name" value="Bromodomain"/>
    <property type="match status" value="1"/>
</dbReference>